<dbReference type="EMBL" id="SKBM01000008">
    <property type="protein sequence ID" value="TCZ63253.1"/>
    <property type="molecule type" value="Genomic_DNA"/>
</dbReference>
<evidence type="ECO:0000256" key="1">
    <source>
        <dbReference type="SAM" id="MobiDB-lite"/>
    </source>
</evidence>
<feature type="compositionally biased region" description="Basic and acidic residues" evidence="1">
    <location>
        <begin position="40"/>
        <end position="49"/>
    </location>
</feature>
<protein>
    <submittedName>
        <fullName evidence="2">Uncharacterized protein</fullName>
    </submittedName>
</protein>
<evidence type="ECO:0000313" key="2">
    <source>
        <dbReference type="EMBL" id="TCZ63253.1"/>
    </source>
</evidence>
<comment type="caution">
    <text evidence="2">The sequence shown here is derived from an EMBL/GenBank/DDBJ whole genome shotgun (WGS) entry which is preliminary data.</text>
</comment>
<reference evidence="2 3" key="1">
    <citation type="submission" date="2019-03" db="EMBL/GenBank/DDBJ databases">
        <title>Paracraurococcus aquatilis NE82 genome sequence.</title>
        <authorList>
            <person name="Zhao Y."/>
            <person name="Du Z."/>
        </authorList>
    </citation>
    <scope>NUCLEOTIDE SEQUENCE [LARGE SCALE GENOMIC DNA]</scope>
    <source>
        <strain evidence="2 3">NE82</strain>
    </source>
</reference>
<gene>
    <name evidence="2" type="ORF">EXY23_10505</name>
</gene>
<dbReference type="AlphaFoldDB" id="A0A4R4DQ97"/>
<name>A0A4R4DQ97_9PROT</name>
<accession>A0A4R4DQ97</accession>
<dbReference type="Proteomes" id="UP000295023">
    <property type="component" value="Unassembled WGS sequence"/>
</dbReference>
<keyword evidence="3" id="KW-1185">Reference proteome</keyword>
<evidence type="ECO:0000313" key="3">
    <source>
        <dbReference type="Proteomes" id="UP000295023"/>
    </source>
</evidence>
<organism evidence="2 3">
    <name type="scientific">Roseicella aquatilis</name>
    <dbReference type="NCBI Taxonomy" id="2527868"/>
    <lineage>
        <taxon>Bacteria</taxon>
        <taxon>Pseudomonadati</taxon>
        <taxon>Pseudomonadota</taxon>
        <taxon>Alphaproteobacteria</taxon>
        <taxon>Acetobacterales</taxon>
        <taxon>Roseomonadaceae</taxon>
        <taxon>Roseicella</taxon>
    </lineage>
</organism>
<proteinExistence type="predicted"/>
<feature type="region of interest" description="Disordered" evidence="1">
    <location>
        <begin position="1"/>
        <end position="49"/>
    </location>
</feature>
<sequence>MPGRIRDLATAKLSRPGACHLRPGTGFGAPQPRLIGDPSEAPRRTDTLPAVHDRRDIDITAADIAGLRAEETRLPVEVTP</sequence>
<dbReference type="RefSeq" id="WP_132288181.1">
    <property type="nucleotide sequence ID" value="NZ_SKBM01000008.1"/>
</dbReference>